<dbReference type="Pfam" id="PF01145">
    <property type="entry name" value="Band_7"/>
    <property type="match status" value="1"/>
</dbReference>
<dbReference type="SUPFAM" id="SSF117892">
    <property type="entry name" value="Band 7/SPFH domain"/>
    <property type="match status" value="1"/>
</dbReference>
<reference evidence="3 4" key="1">
    <citation type="submission" date="2016-09" db="EMBL/GenBank/DDBJ databases">
        <title>Genomic analysis reveals versatility of anaerobic energy metabolism of Geosporobacter ferrireducens IRF9 of phylum Firmicutes.</title>
        <authorList>
            <person name="Kim S.-J."/>
        </authorList>
    </citation>
    <scope>NUCLEOTIDE SEQUENCE [LARGE SCALE GENOMIC DNA]</scope>
    <source>
        <strain evidence="3 4">IRF9</strain>
    </source>
</reference>
<dbReference type="CDD" id="cd13438">
    <property type="entry name" value="SPFH_eoslipins_u2"/>
    <property type="match status" value="1"/>
</dbReference>
<dbReference type="AlphaFoldDB" id="A0A1D8GEV5"/>
<dbReference type="InterPro" id="IPR043202">
    <property type="entry name" value="Band-7_stomatin-like"/>
</dbReference>
<sequence>MKYIVNTHEVGLLFENNSFIKALPSKTYYMMPFTKKWILSVDMAGKFEVGHELSLFLDDDFLANKLDVINLKDNEIALHYVDGNFCDILVYGSHAYFNTIKKHTFVVIDTNSPFLPDRVDLNIFGREYFRKEGFKYIHSYSVPAGKIGILTVNGTFLKILSSGSHYFVRGINTVEVRIVDGRKQLLEISGQELLSEDKVTLRMNYICQYKIVDPVKVTMEFDDFEQQLYITMQLALREYVATRKLDELLAQKHEIGSIILNSVRHKQDEFGIALIEAGVKDIILPGDIKEILNTVLIAEKKAFANVITRREETASTRSLLNTARLMEENKTLYKLKELEYLERICDKVGSISLSANAGILEQLSQLVAQEK</sequence>
<dbReference type="STRING" id="1424294.Gferi_07420"/>
<dbReference type="PRINTS" id="PR00721">
    <property type="entry name" value="STOMATIN"/>
</dbReference>
<protein>
    <recommendedName>
        <fullName evidence="2">Band 7 domain-containing protein</fullName>
    </recommendedName>
</protein>
<dbReference type="Gene3D" id="3.30.479.30">
    <property type="entry name" value="Band 7 domain"/>
    <property type="match status" value="1"/>
</dbReference>
<gene>
    <name evidence="3" type="ORF">Gferi_07420</name>
</gene>
<dbReference type="OrthoDB" id="5501731at2"/>
<organism evidence="3 4">
    <name type="scientific">Geosporobacter ferrireducens</name>
    <dbReference type="NCBI Taxonomy" id="1424294"/>
    <lineage>
        <taxon>Bacteria</taxon>
        <taxon>Bacillati</taxon>
        <taxon>Bacillota</taxon>
        <taxon>Clostridia</taxon>
        <taxon>Peptostreptococcales</taxon>
        <taxon>Thermotaleaceae</taxon>
        <taxon>Geosporobacter</taxon>
    </lineage>
</organism>
<evidence type="ECO:0000259" key="2">
    <source>
        <dbReference type="SMART" id="SM00244"/>
    </source>
</evidence>
<dbReference type="InterPro" id="IPR036013">
    <property type="entry name" value="Band_7/SPFH_dom_sf"/>
</dbReference>
<proteinExistence type="inferred from homology"/>
<evidence type="ECO:0000313" key="4">
    <source>
        <dbReference type="Proteomes" id="UP000095743"/>
    </source>
</evidence>
<name>A0A1D8GEV5_9FIRM</name>
<keyword evidence="4" id="KW-1185">Reference proteome</keyword>
<dbReference type="InterPro" id="IPR001107">
    <property type="entry name" value="Band_7"/>
</dbReference>
<dbReference type="PANTHER" id="PTHR10264:SF83">
    <property type="entry name" value="BLL5629 PROTEIN"/>
    <property type="match status" value="1"/>
</dbReference>
<dbReference type="RefSeq" id="WP_069975055.1">
    <property type="nucleotide sequence ID" value="NZ_CP017269.1"/>
</dbReference>
<dbReference type="GO" id="GO:0005886">
    <property type="term" value="C:plasma membrane"/>
    <property type="evidence" value="ECO:0007669"/>
    <property type="project" value="InterPro"/>
</dbReference>
<dbReference type="SMART" id="SM00244">
    <property type="entry name" value="PHB"/>
    <property type="match status" value="1"/>
</dbReference>
<accession>A0A1D8GEV5</accession>
<dbReference type="EMBL" id="CP017269">
    <property type="protein sequence ID" value="AOT69418.1"/>
    <property type="molecule type" value="Genomic_DNA"/>
</dbReference>
<comment type="similarity">
    <text evidence="1">Belongs to the band 7/mec-2 family.</text>
</comment>
<dbReference type="InterPro" id="IPR001972">
    <property type="entry name" value="Stomatin_HflK_fam"/>
</dbReference>
<evidence type="ECO:0000256" key="1">
    <source>
        <dbReference type="ARBA" id="ARBA00008164"/>
    </source>
</evidence>
<evidence type="ECO:0000313" key="3">
    <source>
        <dbReference type="EMBL" id="AOT69418.1"/>
    </source>
</evidence>
<feature type="domain" description="Band 7" evidence="2">
    <location>
        <begin position="140"/>
        <end position="296"/>
    </location>
</feature>
<dbReference type="PANTHER" id="PTHR10264">
    <property type="entry name" value="BAND 7 PROTEIN-RELATED"/>
    <property type="match status" value="1"/>
</dbReference>
<dbReference type="KEGG" id="gfe:Gferi_07420"/>
<dbReference type="Proteomes" id="UP000095743">
    <property type="component" value="Chromosome"/>
</dbReference>